<dbReference type="EMBL" id="JAIWYP010000001">
    <property type="protein sequence ID" value="KAH3881434.1"/>
    <property type="molecule type" value="Genomic_DNA"/>
</dbReference>
<gene>
    <name evidence="1" type="ORF">DPMN_005360</name>
</gene>
<accession>A0A9D4MT42</accession>
<protein>
    <submittedName>
        <fullName evidence="1">Uncharacterized protein</fullName>
    </submittedName>
</protein>
<sequence>MLTRKNSLSPGGHVFQATGTIFELVQDIIGTNRPTNFHDDLTINVASIEKNFPPPGGQVFQPTRTIFDLVPDIIGINLLTQFYEDRTINVASRVLTRQMLATQDGKMRSQKLTMSAQRS</sequence>
<dbReference type="Proteomes" id="UP000828390">
    <property type="component" value="Unassembled WGS sequence"/>
</dbReference>
<proteinExistence type="predicted"/>
<organism evidence="1 2">
    <name type="scientific">Dreissena polymorpha</name>
    <name type="common">Zebra mussel</name>
    <name type="synonym">Mytilus polymorpha</name>
    <dbReference type="NCBI Taxonomy" id="45954"/>
    <lineage>
        <taxon>Eukaryota</taxon>
        <taxon>Metazoa</taxon>
        <taxon>Spiralia</taxon>
        <taxon>Lophotrochozoa</taxon>
        <taxon>Mollusca</taxon>
        <taxon>Bivalvia</taxon>
        <taxon>Autobranchia</taxon>
        <taxon>Heteroconchia</taxon>
        <taxon>Euheterodonta</taxon>
        <taxon>Imparidentia</taxon>
        <taxon>Neoheterodontei</taxon>
        <taxon>Myida</taxon>
        <taxon>Dreissenoidea</taxon>
        <taxon>Dreissenidae</taxon>
        <taxon>Dreissena</taxon>
    </lineage>
</organism>
<keyword evidence="2" id="KW-1185">Reference proteome</keyword>
<evidence type="ECO:0000313" key="2">
    <source>
        <dbReference type="Proteomes" id="UP000828390"/>
    </source>
</evidence>
<name>A0A9D4MT42_DREPO</name>
<comment type="caution">
    <text evidence="1">The sequence shown here is derived from an EMBL/GenBank/DDBJ whole genome shotgun (WGS) entry which is preliminary data.</text>
</comment>
<reference evidence="1" key="2">
    <citation type="submission" date="2020-11" db="EMBL/GenBank/DDBJ databases">
        <authorList>
            <person name="McCartney M.A."/>
            <person name="Auch B."/>
            <person name="Kono T."/>
            <person name="Mallez S."/>
            <person name="Becker A."/>
            <person name="Gohl D.M."/>
            <person name="Silverstein K.A.T."/>
            <person name="Koren S."/>
            <person name="Bechman K.B."/>
            <person name="Herman A."/>
            <person name="Abrahante J.E."/>
            <person name="Garbe J."/>
        </authorList>
    </citation>
    <scope>NUCLEOTIDE SEQUENCE</scope>
    <source>
        <strain evidence="1">Duluth1</strain>
        <tissue evidence="1">Whole animal</tissue>
    </source>
</reference>
<evidence type="ECO:0000313" key="1">
    <source>
        <dbReference type="EMBL" id="KAH3881434.1"/>
    </source>
</evidence>
<reference evidence="1" key="1">
    <citation type="journal article" date="2019" name="bioRxiv">
        <title>The Genome of the Zebra Mussel, Dreissena polymorpha: A Resource for Invasive Species Research.</title>
        <authorList>
            <person name="McCartney M.A."/>
            <person name="Auch B."/>
            <person name="Kono T."/>
            <person name="Mallez S."/>
            <person name="Zhang Y."/>
            <person name="Obille A."/>
            <person name="Becker A."/>
            <person name="Abrahante J.E."/>
            <person name="Garbe J."/>
            <person name="Badalamenti J.P."/>
            <person name="Herman A."/>
            <person name="Mangelson H."/>
            <person name="Liachko I."/>
            <person name="Sullivan S."/>
            <person name="Sone E.D."/>
            <person name="Koren S."/>
            <person name="Silverstein K.A.T."/>
            <person name="Beckman K.B."/>
            <person name="Gohl D.M."/>
        </authorList>
    </citation>
    <scope>NUCLEOTIDE SEQUENCE</scope>
    <source>
        <strain evidence="1">Duluth1</strain>
        <tissue evidence="1">Whole animal</tissue>
    </source>
</reference>
<dbReference type="AlphaFoldDB" id="A0A9D4MT42"/>